<evidence type="ECO:0000313" key="1">
    <source>
        <dbReference type="EMBL" id="PPQ67644.1"/>
    </source>
</evidence>
<gene>
    <name evidence="1" type="ORF">CVT25_012672</name>
</gene>
<dbReference type="InParanoid" id="A0A409VN19"/>
<protein>
    <recommendedName>
        <fullName evidence="3">F-box domain-containing protein</fullName>
    </recommendedName>
</protein>
<dbReference type="EMBL" id="NHYD01003971">
    <property type="protein sequence ID" value="PPQ67644.1"/>
    <property type="molecule type" value="Genomic_DNA"/>
</dbReference>
<accession>A0A409VN19</accession>
<evidence type="ECO:0008006" key="3">
    <source>
        <dbReference type="Google" id="ProtNLM"/>
    </source>
</evidence>
<organism evidence="1 2">
    <name type="scientific">Psilocybe cyanescens</name>
    <dbReference type="NCBI Taxonomy" id="93625"/>
    <lineage>
        <taxon>Eukaryota</taxon>
        <taxon>Fungi</taxon>
        <taxon>Dikarya</taxon>
        <taxon>Basidiomycota</taxon>
        <taxon>Agaricomycotina</taxon>
        <taxon>Agaricomycetes</taxon>
        <taxon>Agaricomycetidae</taxon>
        <taxon>Agaricales</taxon>
        <taxon>Agaricineae</taxon>
        <taxon>Strophariaceae</taxon>
        <taxon>Psilocybe</taxon>
    </lineage>
</organism>
<evidence type="ECO:0000313" key="2">
    <source>
        <dbReference type="Proteomes" id="UP000283269"/>
    </source>
</evidence>
<dbReference type="OrthoDB" id="2635672at2759"/>
<name>A0A409VN19_PSICY</name>
<proteinExistence type="predicted"/>
<dbReference type="AlphaFoldDB" id="A0A409VN19"/>
<reference evidence="1 2" key="1">
    <citation type="journal article" date="2018" name="Evol. Lett.">
        <title>Horizontal gene cluster transfer increased hallucinogenic mushroom diversity.</title>
        <authorList>
            <person name="Reynolds H.T."/>
            <person name="Vijayakumar V."/>
            <person name="Gluck-Thaler E."/>
            <person name="Korotkin H.B."/>
            <person name="Matheny P.B."/>
            <person name="Slot J.C."/>
        </authorList>
    </citation>
    <scope>NUCLEOTIDE SEQUENCE [LARGE SCALE GENOMIC DNA]</scope>
    <source>
        <strain evidence="1 2">2631</strain>
    </source>
</reference>
<sequence length="548" mass="61189">MTDEVPQHVSQALFEVTQQEGQLDVVADAESLPTAHTSFIDLPNEIIAHILGEVQDDEDLYQIAFLSRRINHISLSVYLSRRNFGSGQNDRLVLYDYNSLDVLRALDAALFKSSLTRLQYPFDCNKPVDQLGRELRGLRGIIDDKLSSLQEITIVLKNATTTLPVPLLLAQNLPRNTGNPSPSFIQGEVLGDFFSLLDSIVACGCVTLKFAHSGPQTTAMYDINVAIAEQFGGTRAITKTWGFSTFLAQIPFFVSRCRPSRTVKKAENSLKTLYLHSPISFHPHLGRWGMNILNDSAINVLSISQQRSVHNNSWALILPCISVPTLTSLTLDSCSMRLPDLLRFLMRHTGLQRLNLGSSFALSDANARHRVLSSPRGPQLHLTHFSASLDLFIKNFDHAPFLFNPSSLKSLTVLLSIPHGMCFSLAMVDKPLKTYIWRLKSIKEVRLALSFVGVPSTWIAATHRVGEEDRNEGGVHTLITHMDVHIKVYNFSFSSVMRLRELLVRFPALQQLSISTLGEPNFLDAYQKRVFSELAQGCCPKLDSVCFV</sequence>
<dbReference type="Proteomes" id="UP000283269">
    <property type="component" value="Unassembled WGS sequence"/>
</dbReference>
<keyword evidence="2" id="KW-1185">Reference proteome</keyword>
<comment type="caution">
    <text evidence="1">The sequence shown here is derived from an EMBL/GenBank/DDBJ whole genome shotgun (WGS) entry which is preliminary data.</text>
</comment>